<dbReference type="InterPro" id="IPR028994">
    <property type="entry name" value="Integrin_alpha_N"/>
</dbReference>
<dbReference type="InterPro" id="IPR014756">
    <property type="entry name" value="Ig_E-set"/>
</dbReference>
<dbReference type="Gene3D" id="2.120.10.30">
    <property type="entry name" value="TolB, C-terminal domain"/>
    <property type="match status" value="2"/>
</dbReference>
<accession>A0A4R6IQ86</accession>
<keyword evidence="5" id="KW-1185">Reference proteome</keyword>
<dbReference type="NCBIfam" id="TIGR04183">
    <property type="entry name" value="Por_Secre_tail"/>
    <property type="match status" value="1"/>
</dbReference>
<feature type="domain" description="IPT/TIG" evidence="3">
    <location>
        <begin position="1906"/>
        <end position="2015"/>
    </location>
</feature>
<feature type="domain" description="IPT/TIG" evidence="3">
    <location>
        <begin position="1827"/>
        <end position="1904"/>
    </location>
</feature>
<protein>
    <submittedName>
        <fullName evidence="4">Putative secreted protein (Por secretion system target)</fullName>
    </submittedName>
</protein>
<dbReference type="SUPFAM" id="SSF69318">
    <property type="entry name" value="Integrin alpha N-terminal domain"/>
    <property type="match status" value="1"/>
</dbReference>
<reference evidence="4 5" key="1">
    <citation type="submission" date="2019-03" db="EMBL/GenBank/DDBJ databases">
        <title>Genomic Encyclopedia of Archaeal and Bacterial Type Strains, Phase II (KMG-II): from individual species to whole genera.</title>
        <authorList>
            <person name="Goeker M."/>
        </authorList>
    </citation>
    <scope>NUCLEOTIDE SEQUENCE [LARGE SCALE GENOMIC DNA]</scope>
    <source>
        <strain evidence="4 5">DSM 19034</strain>
    </source>
</reference>
<feature type="chain" id="PRO_5020668325" evidence="2">
    <location>
        <begin position="33"/>
        <end position="2453"/>
    </location>
</feature>
<dbReference type="CDD" id="cd00603">
    <property type="entry name" value="IPT_PCSR"/>
    <property type="match status" value="1"/>
</dbReference>
<feature type="domain" description="IPT/TIG" evidence="3">
    <location>
        <begin position="1363"/>
        <end position="1446"/>
    </location>
</feature>
<dbReference type="Proteomes" id="UP000295499">
    <property type="component" value="Unassembled WGS sequence"/>
</dbReference>
<keyword evidence="1 2" id="KW-0732">Signal</keyword>
<dbReference type="Gene3D" id="2.60.40.10">
    <property type="entry name" value="Immunoglobulins"/>
    <property type="match status" value="16"/>
</dbReference>
<dbReference type="PANTHER" id="PTHR44103">
    <property type="entry name" value="PROPROTEIN CONVERTASE P"/>
    <property type="match status" value="1"/>
</dbReference>
<comment type="caution">
    <text evidence="4">The sequence shown here is derived from an EMBL/GenBank/DDBJ whole genome shotgun (WGS) entry which is preliminary data.</text>
</comment>
<feature type="domain" description="IPT/TIG" evidence="3">
    <location>
        <begin position="961"/>
        <end position="1039"/>
    </location>
</feature>
<dbReference type="CDD" id="cd00102">
    <property type="entry name" value="IPT"/>
    <property type="match status" value="3"/>
</dbReference>
<dbReference type="EMBL" id="SNWM01000001">
    <property type="protein sequence ID" value="TDO24186.1"/>
    <property type="molecule type" value="Genomic_DNA"/>
</dbReference>
<evidence type="ECO:0000256" key="1">
    <source>
        <dbReference type="ARBA" id="ARBA00022729"/>
    </source>
</evidence>
<feature type="domain" description="IPT/TIG" evidence="3">
    <location>
        <begin position="727"/>
        <end position="804"/>
    </location>
</feature>
<dbReference type="InterPro" id="IPR002909">
    <property type="entry name" value="IPT_dom"/>
</dbReference>
<proteinExistence type="predicted"/>
<dbReference type="InterPro" id="IPR026444">
    <property type="entry name" value="Secre_tail"/>
</dbReference>
<evidence type="ECO:0000313" key="5">
    <source>
        <dbReference type="Proteomes" id="UP000295499"/>
    </source>
</evidence>
<dbReference type="PANTHER" id="PTHR44103:SF1">
    <property type="entry name" value="PROPROTEIN CONVERTASE P"/>
    <property type="match status" value="1"/>
</dbReference>
<dbReference type="Pfam" id="PF18962">
    <property type="entry name" value="Por_Secre_tail"/>
    <property type="match status" value="1"/>
</dbReference>
<feature type="domain" description="IPT/TIG" evidence="3">
    <location>
        <begin position="1284"/>
        <end position="1361"/>
    </location>
</feature>
<name>A0A4R6IQ86_9SPHI</name>
<evidence type="ECO:0000313" key="4">
    <source>
        <dbReference type="EMBL" id="TDO24186.1"/>
    </source>
</evidence>
<sequence>MFSNLTLYSDTSMKFSSLLCALLCFAVSPSFGQLQLPNISVSTPQIFTQGTAITPIQIQNSGGSVPQELYSYTKAFPVSNYTPGYYGGTNFKLLTTAPSGIMYFTENNQRIFSIDLQGNVKLLTGTTFGNLDGDAKTAKFKSIVGIAVSKNGDLYVTDYDFGDGDNSRIRKVTPNGVVTTIASSLGSPGPIVMDSNDVMYFIEKGKLQKMTTTGVKTQIPGSWSIDQVSSMSIDSKGNIFIADNRITGKVFKVKPDGTSTIFAGAGTPGDIFFQASIYITLDKNDNLYLSSGALIYIYSPDGKGKILSGTTGKSDMEGPGAIAGWSYPSYLTVNPNGDIYVVDYFHIKVIKTVGYDIRPALPAGLSLSNSGLISGTPTVISEAKDYVVTAANATGLAETILRIGVNIPPTPPTIADFTPKAAAKYETVTVTGTNLSGITEVKIGNTAVPFTLITSESLTIQIPVGLASGNLSLSNPHGTATAGSLSVITEPTITALSAANGYPGDKVTVTGTQFSTTLSVRIGNTEAQFTVKSDTELEATVPTYNSGSGISVINSTGFTTSPNFKAFQQPLIQAITQQGKTGSTVTIDGNNFLNTTSVRIGGKAATSFTIVNETRITAVVAPASIGTTIEVTTPAGTAIQYGFTFIPLPVITSFTPVTAGLNFRSVIITGENLANATEVYFGGVRCYQYTSYGFQIQAQVSSGASGDVVVVTPGGTATLPGFTFIPFPSISSFTPTTAAVGDEVTITGDNLSTTTAVYFGDVLASSFTTISNTTVKAVVPESGSDNLSVSTIGGKVYGIGFTHKAPVVGIFTPASANTGSTVLINGIRFTGATGVAFGGVPATAFTVLSDNQISATVGDGQSGSILVKTALGSGVKSGFSHSGPLVTSFTTNAGTDGTVMISGQNFTNATAVTFGGTPAKSFNVVSPVSIAAIVAGGTSGAVAVTTPLGTSQRTGFTFVSPPTIASFSPTSQNYGGQIVITGTNFIGVNSVKIAGLPASFFASTANSITAYIPINLPGSGNIEVNTVAGTAVKTGFIYDGLTVTDFSPKSAKAGDIVTITGTNFTDIRSVELAGIQSASFTVVSPTTITAVMADGGGYTTGLSYVSVRTSRDTRSLQGFTYIPPPIINAFSPLAAWNGNTMVINGLNLTGATAVTVGGVPVKSFTVVSSFEIRAELENQESGVVTVVTPNGTGTKSGLTWLRQPVISAFSPTTAIEGDTLSIKYSDVFVVSEIKVGGVTVPIVQYGTSTSQVLKVKLGEVKSGAVTLTAINGTAELAGFTFIPKPVITAYKWNGAPGTSTVTITGQNFNNITSVKFDDEPATAFTVVSPTVITATPLSRKSGLIAVTSTAGTGIFSGFLYDTPPSITTITPRSGPPETLITISGNNFNVDISKNLVYFGSLKATVKSASATTLTAIVPAGGSFLPISVINTDTHLTGISPIKFRITSAAFNADLSQQFAKKVDFNVDGQLGLIKTADVDGDGQNDIIVTTSNQLLVYRSKGPGLISDENYFEKVVVQDRAVNCFAAGDLTGDGKIDFCFNNSSGVLILQNTSTPGKISFTNHFVDNVNSGPFENIDIIDLDKDGKADLVNLNTTAIYRNTSDLTTNTLSFAPSTNLAIGRSSGQPPIAFSDFSGDGKPDAVNIESDYKQFVARNLSTPGTFSFLSNANLDLGYTRVENTVIEDFDADDKLDILINIPPFYIGGASILYNNSLYDNANNISFKFGAYLITQSLVKFPSIIDLNGDGTPDLLYANSKAALAYLNKPTEYGPNWITSGELASIPLDYPGAFMQINKLLAADVNGDGKPDLLVAGENQSKFSIYHNGFNITPTITSFSPANAAKGDVVTISGTNFSKTSSVLFGTQPAASFEVISPTEIKAMVGEGESGLITVTTTGGVATKDGFTFIPAPVITDFNPKFALSGATIVIKGTNLNGTTSVKFGSVNVKSFTIDDAQTITAVVNGTGSAGITVVTAGGTSFLNGLTLLPEPVIAAAGPTTFANGGSVVLSANTGSDFTYVWYKDGTEISGQTQASLTVTQSGSYQASIVAPGLKVPSNKISVVVIPLPVITSFTPQFTTVGSTVTINGAYLNGASQVKLGVTDAVSFKVEGPETITAITSTPGTGAISVTTPGGTASLAGLTVLPQPVITASGSTKFGTGGSVLLSTNTGSDFTYAWYKDGTEISGQTQASITVTQSGSYQASIVVPGLKVPSNEIPVTVIFGLPANNFKLQIGAAACKGSANGALKITAVTAGNYTAAIEGSQRSSALTFSDVLSVSDLAAGTYSVCITVAGQPDYKQCFDVVIEEPKDLQLYSSISNDNQQVKLSLSGASHYFINLNGKIYETTQQEVTLPLQTGKNEITLSSDKICQGPVTKTVQVFTKLIAFPNPFENNISVSTGDTVPVLIEIRDLNGKLVYTGKHRNESGIIQLALSDLNSGIYSLKITGQKTESYLKIIKK</sequence>
<gene>
    <name evidence="4" type="ORF">CLV32_0474</name>
</gene>
<dbReference type="SUPFAM" id="SSF63829">
    <property type="entry name" value="Calcium-dependent phosphotriesterase"/>
    <property type="match status" value="1"/>
</dbReference>
<feature type="domain" description="IPT/TIG" evidence="3">
    <location>
        <begin position="2062"/>
        <end position="2139"/>
    </location>
</feature>
<evidence type="ECO:0000256" key="2">
    <source>
        <dbReference type="SAM" id="SignalP"/>
    </source>
</evidence>
<dbReference type="InterPro" id="IPR013783">
    <property type="entry name" value="Ig-like_fold"/>
</dbReference>
<dbReference type="Pfam" id="PF13517">
    <property type="entry name" value="FG-GAP_3"/>
    <property type="match status" value="1"/>
</dbReference>
<dbReference type="InterPro" id="IPR013517">
    <property type="entry name" value="FG-GAP"/>
</dbReference>
<dbReference type="Gene3D" id="2.130.10.130">
    <property type="entry name" value="Integrin alpha, N-terminal"/>
    <property type="match status" value="1"/>
</dbReference>
<dbReference type="SMART" id="SM00429">
    <property type="entry name" value="IPT"/>
    <property type="match status" value="8"/>
</dbReference>
<feature type="signal peptide" evidence="2">
    <location>
        <begin position="1"/>
        <end position="32"/>
    </location>
</feature>
<dbReference type="SUPFAM" id="SSF81296">
    <property type="entry name" value="E set domains"/>
    <property type="match status" value="15"/>
</dbReference>
<organism evidence="4 5">
    <name type="scientific">Pedobacter duraquae</name>
    <dbReference type="NCBI Taxonomy" id="425511"/>
    <lineage>
        <taxon>Bacteria</taxon>
        <taxon>Pseudomonadati</taxon>
        <taxon>Bacteroidota</taxon>
        <taxon>Sphingobacteriia</taxon>
        <taxon>Sphingobacteriales</taxon>
        <taxon>Sphingobacteriaceae</taxon>
        <taxon>Pedobacter</taxon>
    </lineage>
</organism>
<evidence type="ECO:0000259" key="3">
    <source>
        <dbReference type="SMART" id="SM00429"/>
    </source>
</evidence>
<dbReference type="Pfam" id="PF01833">
    <property type="entry name" value="TIG"/>
    <property type="match status" value="12"/>
</dbReference>
<feature type="domain" description="IPT/TIG" evidence="3">
    <location>
        <begin position="1040"/>
        <end position="1122"/>
    </location>
</feature>
<dbReference type="InterPro" id="IPR011042">
    <property type="entry name" value="6-blade_b-propeller_TolB-like"/>
</dbReference>